<gene>
    <name evidence="1" type="ORF">X777_03687</name>
</gene>
<reference evidence="1 2" key="1">
    <citation type="journal article" date="2014" name="Curr. Biol.">
        <title>The genome of the clonal raider ant Cerapachys biroi.</title>
        <authorList>
            <person name="Oxley P.R."/>
            <person name="Ji L."/>
            <person name="Fetter-Pruneda I."/>
            <person name="McKenzie S.K."/>
            <person name="Li C."/>
            <person name="Hu H."/>
            <person name="Zhang G."/>
            <person name="Kronauer D.J."/>
        </authorList>
    </citation>
    <scope>NUCLEOTIDE SEQUENCE [LARGE SCALE GENOMIC DNA]</scope>
</reference>
<evidence type="ECO:0000313" key="2">
    <source>
        <dbReference type="Proteomes" id="UP000053097"/>
    </source>
</evidence>
<dbReference type="Proteomes" id="UP000053097">
    <property type="component" value="Unassembled WGS sequence"/>
</dbReference>
<accession>A0A026WIY2</accession>
<protein>
    <submittedName>
        <fullName evidence="1">Uncharacterized protein</fullName>
    </submittedName>
</protein>
<dbReference type="EMBL" id="KK107182">
    <property type="protein sequence ID" value="EZA56002.1"/>
    <property type="molecule type" value="Genomic_DNA"/>
</dbReference>
<keyword evidence="2" id="KW-1185">Reference proteome</keyword>
<organism evidence="1 2">
    <name type="scientific">Ooceraea biroi</name>
    <name type="common">Clonal raider ant</name>
    <name type="synonym">Cerapachys biroi</name>
    <dbReference type="NCBI Taxonomy" id="2015173"/>
    <lineage>
        <taxon>Eukaryota</taxon>
        <taxon>Metazoa</taxon>
        <taxon>Ecdysozoa</taxon>
        <taxon>Arthropoda</taxon>
        <taxon>Hexapoda</taxon>
        <taxon>Insecta</taxon>
        <taxon>Pterygota</taxon>
        <taxon>Neoptera</taxon>
        <taxon>Endopterygota</taxon>
        <taxon>Hymenoptera</taxon>
        <taxon>Apocrita</taxon>
        <taxon>Aculeata</taxon>
        <taxon>Formicoidea</taxon>
        <taxon>Formicidae</taxon>
        <taxon>Dorylinae</taxon>
        <taxon>Ooceraea</taxon>
    </lineage>
</organism>
<name>A0A026WIY2_OOCBI</name>
<evidence type="ECO:0000313" key="1">
    <source>
        <dbReference type="EMBL" id="EZA56002.1"/>
    </source>
</evidence>
<proteinExistence type="predicted"/>
<dbReference type="AlphaFoldDB" id="A0A026WIY2"/>
<sequence length="61" mass="6674">MAPWWIFTTSSPGFSSSGSPRSEKWLRRQLTEITADQGGLSLSAYPLVLSYPAVSTINAVR</sequence>